<comment type="caution">
    <text evidence="1">The sequence shown here is derived from an EMBL/GenBank/DDBJ whole genome shotgun (WGS) entry which is preliminary data.</text>
</comment>
<evidence type="ECO:0000313" key="2">
    <source>
        <dbReference type="Proteomes" id="UP001358586"/>
    </source>
</evidence>
<accession>A0ABR0NBF8</accession>
<dbReference type="Proteomes" id="UP001358586">
    <property type="component" value="Chromosome 10"/>
</dbReference>
<dbReference type="PANTHER" id="PTHR46890:SF48">
    <property type="entry name" value="RNA-DIRECTED DNA POLYMERASE"/>
    <property type="match status" value="1"/>
</dbReference>
<evidence type="ECO:0000313" key="1">
    <source>
        <dbReference type="EMBL" id="KAK5792327.1"/>
    </source>
</evidence>
<sequence>MLRRLFIKLKRLKKLLRAISSKAFGNISCWVKEKQVELERLQLAELSEEAICGDIGQVQVELKNLKDAKEGFFWQQAKVLWLRDGNQSTWFFHNAIAVKRNKFTNKALFDDARNKLETHEMISSKIIEFYKGLVGAAESLTFLINSLMSSFHLVTRDEIKVAIFEQGNDKAPNLDGYTAFFFKPKWSIVGDDYLTAVQHFLNTIELLTAFNATIITLVPKCENSSHIKEFGPISCCSSVYKCISKVFVNRITRYLPELISKSKRAFIKGRNIVDNTLLAHEFMRGVFWFNGFLYASLLLDFLSLLMVVSIVSLEGEGESGRDCLPTSLLLSGLLEVAAKHRAFKYHPKYLRMQLSHLSFANDLLIFAKEKLGVMTSIIGFKILKLLVRYLEVPLVSRKLSFSDCGSLIDKILAKYSSLLVHAILLPKAVLKKVSQICARFFWEVGTVLQQQVWSILAGEGSLCIAWIKEYILKGRSFWDISPNSVSSWNWRRMLKLKEVAACNVHNFPVDIVFPRSRISSNVDSLRRFLESGINLGII</sequence>
<dbReference type="PANTHER" id="PTHR46890">
    <property type="entry name" value="NON-LTR RETROLELEMENT REVERSE TRANSCRIPTASE-LIKE PROTEIN-RELATED"/>
    <property type="match status" value="1"/>
</dbReference>
<name>A0ABR0NBF8_GOSAR</name>
<dbReference type="InterPro" id="IPR052343">
    <property type="entry name" value="Retrotransposon-Effector_Assoc"/>
</dbReference>
<organism evidence="1 2">
    <name type="scientific">Gossypium arboreum</name>
    <name type="common">Tree cotton</name>
    <name type="synonym">Gossypium nanking</name>
    <dbReference type="NCBI Taxonomy" id="29729"/>
    <lineage>
        <taxon>Eukaryota</taxon>
        <taxon>Viridiplantae</taxon>
        <taxon>Streptophyta</taxon>
        <taxon>Embryophyta</taxon>
        <taxon>Tracheophyta</taxon>
        <taxon>Spermatophyta</taxon>
        <taxon>Magnoliopsida</taxon>
        <taxon>eudicotyledons</taxon>
        <taxon>Gunneridae</taxon>
        <taxon>Pentapetalae</taxon>
        <taxon>rosids</taxon>
        <taxon>malvids</taxon>
        <taxon>Malvales</taxon>
        <taxon>Malvaceae</taxon>
        <taxon>Malvoideae</taxon>
        <taxon>Gossypium</taxon>
    </lineage>
</organism>
<reference evidence="1 2" key="1">
    <citation type="submission" date="2023-03" db="EMBL/GenBank/DDBJ databases">
        <title>WGS of Gossypium arboreum.</title>
        <authorList>
            <person name="Yu D."/>
        </authorList>
    </citation>
    <scope>NUCLEOTIDE SEQUENCE [LARGE SCALE GENOMIC DNA]</scope>
    <source>
        <tissue evidence="1">Leaf</tissue>
    </source>
</reference>
<keyword evidence="2" id="KW-1185">Reference proteome</keyword>
<gene>
    <name evidence="1" type="ORF">PVK06_033441</name>
</gene>
<proteinExistence type="predicted"/>
<evidence type="ECO:0008006" key="3">
    <source>
        <dbReference type="Google" id="ProtNLM"/>
    </source>
</evidence>
<dbReference type="EMBL" id="JARKNE010000010">
    <property type="protein sequence ID" value="KAK5792327.1"/>
    <property type="molecule type" value="Genomic_DNA"/>
</dbReference>
<protein>
    <recommendedName>
        <fullName evidence="3">Reverse transcriptase domain-containing protein</fullName>
    </recommendedName>
</protein>